<reference evidence="2" key="1">
    <citation type="journal article" date="2019" name="Int. J. Syst. Evol. Microbiol.">
        <title>The Global Catalogue of Microorganisms (GCM) 10K type strain sequencing project: providing services to taxonomists for standard genome sequencing and annotation.</title>
        <authorList>
            <consortium name="The Broad Institute Genomics Platform"/>
            <consortium name="The Broad Institute Genome Sequencing Center for Infectious Disease"/>
            <person name="Wu L."/>
            <person name="Ma J."/>
        </authorList>
    </citation>
    <scope>NUCLEOTIDE SEQUENCE [LARGE SCALE GENOMIC DNA]</scope>
    <source>
        <strain evidence="2">CGMCC 1.7003</strain>
    </source>
</reference>
<dbReference type="RefSeq" id="WP_189430001.1">
    <property type="nucleotide sequence ID" value="NZ_BNAO01000001.1"/>
</dbReference>
<accession>A0ABQ3KVV3</accession>
<proteinExistence type="predicted"/>
<dbReference type="EMBL" id="BNAO01000001">
    <property type="protein sequence ID" value="GHG61469.1"/>
    <property type="molecule type" value="Genomic_DNA"/>
</dbReference>
<protein>
    <recommendedName>
        <fullName evidence="3">Abi family protein</fullName>
    </recommendedName>
</protein>
<name>A0ABQ3KVV3_9ALTE</name>
<evidence type="ECO:0000313" key="1">
    <source>
        <dbReference type="EMBL" id="GHG61469.1"/>
    </source>
</evidence>
<dbReference type="Proteomes" id="UP000659697">
    <property type="component" value="Unassembled WGS sequence"/>
</dbReference>
<dbReference type="InterPro" id="IPR011664">
    <property type="entry name" value="Abi_system_AbiD/AbiF-like"/>
</dbReference>
<evidence type="ECO:0000313" key="2">
    <source>
        <dbReference type="Proteomes" id="UP000659697"/>
    </source>
</evidence>
<keyword evidence="2" id="KW-1185">Reference proteome</keyword>
<dbReference type="Pfam" id="PF07751">
    <property type="entry name" value="Abi_2"/>
    <property type="match status" value="1"/>
</dbReference>
<comment type="caution">
    <text evidence="1">The sequence shown here is derived from an EMBL/GenBank/DDBJ whole genome shotgun (WGS) entry which is preliminary data.</text>
</comment>
<organism evidence="1 2">
    <name type="scientific">Alishewanella longhuensis</name>
    <dbReference type="NCBI Taxonomy" id="1091037"/>
    <lineage>
        <taxon>Bacteria</taxon>
        <taxon>Pseudomonadati</taxon>
        <taxon>Pseudomonadota</taxon>
        <taxon>Gammaproteobacteria</taxon>
        <taxon>Alteromonadales</taxon>
        <taxon>Alteromonadaceae</taxon>
        <taxon>Alishewanella</taxon>
    </lineage>
</organism>
<sequence length="321" mass="37662">MAELVAYRKPHRSSSELCDKLLEQGLTIANRRFAEDILEKCSYYRFKAYLIPFQQADKRFYPGATFEAAHDIYMFDSKLRSEVFRIIASVEIGVRSSFEQWMTTKTQNLFWYLDTSLFENSDSHIRTVNNVRNMFVESKELFAEHFRNKYFNEYCPFYRDLPPGWVAIELMTFGNLTKLMAGVTEESIQALKLNRYAKTLGVQKFKSLASWMATLQEVRNHCGHHMRLFNRNLKSPTAIKSILSPDIPLIKTKHKEDTREIEQLNRLYTAIAALQHLYTNLGYTEKLGPILASLFQQYPSVFQFHASMGFPQEWEKETIFF</sequence>
<gene>
    <name evidence="1" type="ORF">GCM10010919_05950</name>
</gene>
<evidence type="ECO:0008006" key="3">
    <source>
        <dbReference type="Google" id="ProtNLM"/>
    </source>
</evidence>